<accession>A0AAV8R285</accession>
<proteinExistence type="predicted"/>
<organism evidence="1 2">
    <name type="scientific">Ensete ventricosum</name>
    <name type="common">Abyssinian banana</name>
    <name type="synonym">Musa ensete</name>
    <dbReference type="NCBI Taxonomy" id="4639"/>
    <lineage>
        <taxon>Eukaryota</taxon>
        <taxon>Viridiplantae</taxon>
        <taxon>Streptophyta</taxon>
        <taxon>Embryophyta</taxon>
        <taxon>Tracheophyta</taxon>
        <taxon>Spermatophyta</taxon>
        <taxon>Magnoliopsida</taxon>
        <taxon>Liliopsida</taxon>
        <taxon>Zingiberales</taxon>
        <taxon>Musaceae</taxon>
        <taxon>Ensete</taxon>
    </lineage>
</organism>
<dbReference type="EMBL" id="JAQQAF010000005">
    <property type="protein sequence ID" value="KAJ8485054.1"/>
    <property type="molecule type" value="Genomic_DNA"/>
</dbReference>
<reference evidence="1 2" key="1">
    <citation type="submission" date="2022-12" db="EMBL/GenBank/DDBJ databases">
        <title>Chromosome-scale assembly of the Ensete ventricosum genome.</title>
        <authorList>
            <person name="Dussert Y."/>
            <person name="Stocks J."/>
            <person name="Wendawek A."/>
            <person name="Woldeyes F."/>
            <person name="Nichols R.A."/>
            <person name="Borrell J.S."/>
        </authorList>
    </citation>
    <scope>NUCLEOTIDE SEQUENCE [LARGE SCALE GENOMIC DNA]</scope>
    <source>
        <strain evidence="2">cv. Maze</strain>
        <tissue evidence="1">Seeds</tissue>
    </source>
</reference>
<gene>
    <name evidence="1" type="ORF">OPV22_017539</name>
</gene>
<keyword evidence="2" id="KW-1185">Reference proteome</keyword>
<evidence type="ECO:0000313" key="1">
    <source>
        <dbReference type="EMBL" id="KAJ8485054.1"/>
    </source>
</evidence>
<name>A0AAV8R285_ENSVE</name>
<protein>
    <recommendedName>
        <fullName evidence="3">DNA-directed RNA polymerase</fullName>
    </recommendedName>
</protein>
<dbReference type="AlphaFoldDB" id="A0AAV8R285"/>
<evidence type="ECO:0000313" key="2">
    <source>
        <dbReference type="Proteomes" id="UP001222027"/>
    </source>
</evidence>
<evidence type="ECO:0008006" key="3">
    <source>
        <dbReference type="Google" id="ProtNLM"/>
    </source>
</evidence>
<sequence length="131" mass="14993">MTINDLVNAKQNPVESYSGMRHGSYEKLDVDGLTPPGTRYHCRPNESGIVDQVLKTKNADGLRDRMIQTSKVGIIRDIRLRVAPLYRSGRCSRPLFIFENQRLLMKKKDILALQQKVTPEEGWHNLVLMDS</sequence>
<comment type="caution">
    <text evidence="1">The sequence shown here is derived from an EMBL/GenBank/DDBJ whole genome shotgun (WGS) entry which is preliminary data.</text>
</comment>
<dbReference type="Proteomes" id="UP001222027">
    <property type="component" value="Unassembled WGS sequence"/>
</dbReference>